<evidence type="ECO:0000313" key="5">
    <source>
        <dbReference type="EMBL" id="MBP0463768.1"/>
    </source>
</evidence>
<evidence type="ECO:0000256" key="2">
    <source>
        <dbReference type="ARBA" id="ARBA00022729"/>
    </source>
</evidence>
<feature type="region of interest" description="Disordered" evidence="3">
    <location>
        <begin position="243"/>
        <end position="272"/>
    </location>
</feature>
<name>A0ABS4ASC8_9PROT</name>
<gene>
    <name evidence="5" type="ORF">J5Y09_07590</name>
</gene>
<proteinExistence type="inferred from homology"/>
<reference evidence="5 6" key="1">
    <citation type="submission" date="2021-03" db="EMBL/GenBank/DDBJ databases">
        <authorList>
            <person name="So Y."/>
        </authorList>
    </citation>
    <scope>NUCLEOTIDE SEQUENCE [LARGE SCALE GENOMIC DNA]</scope>
    <source>
        <strain evidence="5 6">PWR1</strain>
    </source>
</reference>
<sequence>MPPVRTGLLRATALAAALLAAACATRPPADDPEGLAEYREANDPFEPANRALFEVHEVADRFVLQPVAEAYRDVLPQPVRNGIRNLLGNLRAPVILANDLMQGNISRARITLGRFMVNSTLGLGGLLDVSREWGVPGHSEDFGQTLAVWGLGEGFYMFVPLLGPSSPRDLAGQGVDIALNPLTWLGQGAAVDAAGWTRLGLTVVDTREALLEPIDQLRASSLDPYSTLRSAYRQRRAFEIQNREDQGRAVAPAGVTGFGQGVTQPAPPETRP</sequence>
<evidence type="ECO:0000256" key="1">
    <source>
        <dbReference type="ARBA" id="ARBA00010634"/>
    </source>
</evidence>
<keyword evidence="6" id="KW-1185">Reference proteome</keyword>
<evidence type="ECO:0000256" key="3">
    <source>
        <dbReference type="SAM" id="MobiDB-lite"/>
    </source>
</evidence>
<dbReference type="PANTHER" id="PTHR30035:SF3">
    <property type="entry name" value="INTERMEMBRANE PHOSPHOLIPID TRANSPORT SYSTEM LIPOPROTEIN MLAA"/>
    <property type="match status" value="1"/>
</dbReference>
<evidence type="ECO:0000256" key="4">
    <source>
        <dbReference type="SAM" id="SignalP"/>
    </source>
</evidence>
<keyword evidence="2 4" id="KW-0732">Signal</keyword>
<dbReference type="Pfam" id="PF04333">
    <property type="entry name" value="MlaA"/>
    <property type="match status" value="1"/>
</dbReference>
<dbReference type="Proteomes" id="UP000680815">
    <property type="component" value="Unassembled WGS sequence"/>
</dbReference>
<feature type="signal peptide" evidence="4">
    <location>
        <begin position="1"/>
        <end position="29"/>
    </location>
</feature>
<dbReference type="PANTHER" id="PTHR30035">
    <property type="entry name" value="LIPOPROTEIN VACJ-RELATED"/>
    <property type="match status" value="1"/>
</dbReference>
<protein>
    <submittedName>
        <fullName evidence="5">VacJ family lipoprotein</fullName>
    </submittedName>
</protein>
<dbReference type="RefSeq" id="WP_209351148.1">
    <property type="nucleotide sequence ID" value="NZ_JAGIYZ010000005.1"/>
</dbReference>
<accession>A0ABS4ASC8</accession>
<dbReference type="PRINTS" id="PR01805">
    <property type="entry name" value="VACJLIPOPROT"/>
</dbReference>
<dbReference type="EMBL" id="JAGIYZ010000005">
    <property type="protein sequence ID" value="MBP0463768.1"/>
    <property type="molecule type" value="Genomic_DNA"/>
</dbReference>
<dbReference type="InterPro" id="IPR007428">
    <property type="entry name" value="MlaA"/>
</dbReference>
<comment type="similarity">
    <text evidence="1">Belongs to the MlaA family.</text>
</comment>
<evidence type="ECO:0000313" key="6">
    <source>
        <dbReference type="Proteomes" id="UP000680815"/>
    </source>
</evidence>
<organism evidence="5 6">
    <name type="scientific">Roseomonas nitratireducens</name>
    <dbReference type="NCBI Taxonomy" id="2820810"/>
    <lineage>
        <taxon>Bacteria</taxon>
        <taxon>Pseudomonadati</taxon>
        <taxon>Pseudomonadota</taxon>
        <taxon>Alphaproteobacteria</taxon>
        <taxon>Acetobacterales</taxon>
        <taxon>Roseomonadaceae</taxon>
        <taxon>Roseomonas</taxon>
    </lineage>
</organism>
<feature type="chain" id="PRO_5045643532" evidence="4">
    <location>
        <begin position="30"/>
        <end position="272"/>
    </location>
</feature>
<dbReference type="PROSITE" id="PS51257">
    <property type="entry name" value="PROKAR_LIPOPROTEIN"/>
    <property type="match status" value="1"/>
</dbReference>
<keyword evidence="5" id="KW-0449">Lipoprotein</keyword>
<comment type="caution">
    <text evidence="5">The sequence shown here is derived from an EMBL/GenBank/DDBJ whole genome shotgun (WGS) entry which is preliminary data.</text>
</comment>